<evidence type="ECO:0000313" key="2">
    <source>
        <dbReference type="Proteomes" id="UP000257712"/>
    </source>
</evidence>
<protein>
    <submittedName>
        <fullName evidence="1">Uncharacterized protein</fullName>
    </submittedName>
</protein>
<sequence>MTKKYDIKVGDRFQNRKGSWYEVVKYNNCEDVMIKFDAGDYSFVQAINIRTGSVKSAYDKSVHGIGCVGEGVFSPTVNGKLTKLYNAWYNMMRRCYNADVQERQPTYKGCTVHPWWHNFQHFAADAHYLDGFEDWYKNDIPHAWALDKDIILPGNKEYGPNACKFVHIEENSKHKGDWYE</sequence>
<name>A0A8B4TQI1_9ENTR</name>
<accession>A0A8B4TQI1</accession>
<proteinExistence type="predicted"/>
<comment type="caution">
    <text evidence="1">The sequence shown here is derived from an EMBL/GenBank/DDBJ whole genome shotgun (WGS) entry which is preliminary data.</text>
</comment>
<gene>
    <name evidence="1" type="ORF">SAMEA3538780_00416</name>
</gene>
<dbReference type="Proteomes" id="UP000257712">
    <property type="component" value="Unassembled WGS sequence"/>
</dbReference>
<evidence type="ECO:0000313" key="1">
    <source>
        <dbReference type="EMBL" id="SXD86816.1"/>
    </source>
</evidence>
<dbReference type="EMBL" id="UJZG01000001">
    <property type="protein sequence ID" value="SXD86816.1"/>
    <property type="molecule type" value="Genomic_DNA"/>
</dbReference>
<organism evidence="1 2">
    <name type="scientific">Klebsiella quasivariicola</name>
    <dbReference type="NCBI Taxonomy" id="2026240"/>
    <lineage>
        <taxon>Bacteria</taxon>
        <taxon>Pseudomonadati</taxon>
        <taxon>Pseudomonadota</taxon>
        <taxon>Gammaproteobacteria</taxon>
        <taxon>Enterobacterales</taxon>
        <taxon>Enterobacteriaceae</taxon>
        <taxon>Klebsiella/Raoultella group</taxon>
        <taxon>Klebsiella</taxon>
        <taxon>Klebsiella pneumoniae complex</taxon>
    </lineage>
</organism>
<dbReference type="AlphaFoldDB" id="A0A8B4TQI1"/>
<reference evidence="1 2" key="1">
    <citation type="submission" date="2018-08" db="EMBL/GenBank/DDBJ databases">
        <authorList>
            <consortium name="Pathogen Informatics"/>
        </authorList>
    </citation>
    <scope>NUCLEOTIDE SEQUENCE [LARGE SCALE GENOMIC DNA]</scope>
    <source>
        <strain evidence="1 2">EuSCAPE_IT371</strain>
    </source>
</reference>
<dbReference type="RefSeq" id="WP_117126190.1">
    <property type="nucleotide sequence ID" value="NZ_UJZG01000001.1"/>
</dbReference>